<feature type="non-terminal residue" evidence="1">
    <location>
        <position position="1"/>
    </location>
</feature>
<organism evidence="1 2">
    <name type="scientific">Solanum commersonii</name>
    <name type="common">Commerson's wild potato</name>
    <name type="synonym">Commerson's nightshade</name>
    <dbReference type="NCBI Taxonomy" id="4109"/>
    <lineage>
        <taxon>Eukaryota</taxon>
        <taxon>Viridiplantae</taxon>
        <taxon>Streptophyta</taxon>
        <taxon>Embryophyta</taxon>
        <taxon>Tracheophyta</taxon>
        <taxon>Spermatophyta</taxon>
        <taxon>Magnoliopsida</taxon>
        <taxon>eudicotyledons</taxon>
        <taxon>Gunneridae</taxon>
        <taxon>Pentapetalae</taxon>
        <taxon>asterids</taxon>
        <taxon>lamiids</taxon>
        <taxon>Solanales</taxon>
        <taxon>Solanaceae</taxon>
        <taxon>Solanoideae</taxon>
        <taxon>Solaneae</taxon>
        <taxon>Solanum</taxon>
    </lineage>
</organism>
<dbReference type="EMBL" id="JACXVP010000001">
    <property type="protein sequence ID" value="KAG5632543.1"/>
    <property type="molecule type" value="Genomic_DNA"/>
</dbReference>
<protein>
    <submittedName>
        <fullName evidence="1">Uncharacterized protein</fullName>
    </submittedName>
</protein>
<dbReference type="OrthoDB" id="1108117at2759"/>
<gene>
    <name evidence="1" type="ORF">H5410_004260</name>
</gene>
<proteinExistence type="predicted"/>
<evidence type="ECO:0000313" key="2">
    <source>
        <dbReference type="Proteomes" id="UP000824120"/>
    </source>
</evidence>
<evidence type="ECO:0000313" key="1">
    <source>
        <dbReference type="EMBL" id="KAG5632543.1"/>
    </source>
</evidence>
<keyword evidence="2" id="KW-1185">Reference proteome</keyword>
<name>A0A9J6B804_SOLCO</name>
<dbReference type="AlphaFoldDB" id="A0A9J6B804"/>
<sequence>RGQTGGPTLTCFIYLECKVLSRVLNDLFEYDQYVSYMNTSAQLVGLVDRYTGFTRGQFPLSYLGCPITHANKRKRDYNELISKVKKKLQS</sequence>
<reference evidence="1 2" key="1">
    <citation type="submission" date="2020-09" db="EMBL/GenBank/DDBJ databases">
        <title>De no assembly of potato wild relative species, Solanum commersonii.</title>
        <authorList>
            <person name="Cho K."/>
        </authorList>
    </citation>
    <scope>NUCLEOTIDE SEQUENCE [LARGE SCALE GENOMIC DNA]</scope>
    <source>
        <strain evidence="1">LZ3.2</strain>
        <tissue evidence="1">Leaf</tissue>
    </source>
</reference>
<accession>A0A9J6B804</accession>
<comment type="caution">
    <text evidence="1">The sequence shown here is derived from an EMBL/GenBank/DDBJ whole genome shotgun (WGS) entry which is preliminary data.</text>
</comment>
<dbReference type="Proteomes" id="UP000824120">
    <property type="component" value="Chromosome 1"/>
</dbReference>